<protein>
    <recommendedName>
        <fullName evidence="3">Alpha-MPP</fullName>
    </recommendedName>
    <alternativeName>
        <fullName evidence="4">Inactive zinc metalloprotease alpha</fullName>
    </alternativeName>
</protein>
<evidence type="ECO:0000259" key="7">
    <source>
        <dbReference type="Pfam" id="PF05193"/>
    </source>
</evidence>
<evidence type="ECO:0000256" key="3">
    <source>
        <dbReference type="ARBA" id="ARBA00030006"/>
    </source>
</evidence>
<evidence type="ECO:0000313" key="8">
    <source>
        <dbReference type="EMBL" id="RKP10483.1"/>
    </source>
</evidence>
<dbReference type="Pfam" id="PF05193">
    <property type="entry name" value="Peptidase_M16_C"/>
    <property type="match status" value="1"/>
</dbReference>
<feature type="non-terminal residue" evidence="8">
    <location>
        <position position="1"/>
    </location>
</feature>
<dbReference type="GO" id="GO:0005739">
    <property type="term" value="C:mitochondrion"/>
    <property type="evidence" value="ECO:0007669"/>
    <property type="project" value="TreeGrafter"/>
</dbReference>
<comment type="function">
    <text evidence="1">Substrate recognition and binding subunit of the essential mitochondrial processing protease (MPP), which cleaves the mitochondrial sequence off newly imported precursors proteins.</text>
</comment>
<dbReference type="GO" id="GO:0046872">
    <property type="term" value="F:metal ion binding"/>
    <property type="evidence" value="ECO:0007669"/>
    <property type="project" value="InterPro"/>
</dbReference>
<comment type="similarity">
    <text evidence="2 5">Belongs to the peptidase M16 family.</text>
</comment>
<dbReference type="SUPFAM" id="SSF63411">
    <property type="entry name" value="LuxS/MPP-like metallohydrolase"/>
    <property type="match status" value="2"/>
</dbReference>
<dbReference type="InterPro" id="IPR011249">
    <property type="entry name" value="Metalloenz_LuxS/M16"/>
</dbReference>
<dbReference type="Proteomes" id="UP000271241">
    <property type="component" value="Unassembled WGS sequence"/>
</dbReference>
<dbReference type="AlphaFoldDB" id="A0A4P9XVZ8"/>
<dbReference type="InterPro" id="IPR001431">
    <property type="entry name" value="Pept_M16_Zn_BS"/>
</dbReference>
<dbReference type="FunFam" id="3.30.830.10:FF:000032">
    <property type="entry name" value="Mitochondrial processing peptidase, alpha subunit"/>
    <property type="match status" value="1"/>
</dbReference>
<dbReference type="PROSITE" id="PS00143">
    <property type="entry name" value="INSULINASE"/>
    <property type="match status" value="1"/>
</dbReference>
<gene>
    <name evidence="8" type="ORF">THASP1DRAFT_12776</name>
</gene>
<dbReference type="InterPro" id="IPR011765">
    <property type="entry name" value="Pept_M16_N"/>
</dbReference>
<dbReference type="STRING" id="78915.A0A4P9XVZ8"/>
<reference evidence="9" key="1">
    <citation type="journal article" date="2018" name="Nat. Microbiol.">
        <title>Leveraging single-cell genomics to expand the fungal tree of life.</title>
        <authorList>
            <person name="Ahrendt S.R."/>
            <person name="Quandt C.A."/>
            <person name="Ciobanu D."/>
            <person name="Clum A."/>
            <person name="Salamov A."/>
            <person name="Andreopoulos B."/>
            <person name="Cheng J.F."/>
            <person name="Woyke T."/>
            <person name="Pelin A."/>
            <person name="Henrissat B."/>
            <person name="Reynolds N.K."/>
            <person name="Benny G.L."/>
            <person name="Smith M.E."/>
            <person name="James T.Y."/>
            <person name="Grigoriev I.V."/>
        </authorList>
    </citation>
    <scope>NUCLEOTIDE SEQUENCE [LARGE SCALE GENOMIC DNA]</scope>
    <source>
        <strain evidence="9">RSA 1356</strain>
    </source>
</reference>
<feature type="domain" description="Peptidase M16 C-terminal" evidence="7">
    <location>
        <begin position="163"/>
        <end position="381"/>
    </location>
</feature>
<sequence length="467" mass="51248">RITTLPNGLRVASEGTPGHFASVGVFVDAGSRYESPNTQGCSHLLDRMAFKSTKRRDGHQLMAEMEELGGNLTCSSSRECLMYQAAVFKQDVNHTVDLLADVVRAPRLTEEELQEQRETVPYEVDEIWSKPELILPELLHQAAYQGNTLGLPLLCAPERLEQINLGTLAEYRRRWYQPGRVVLAGAGVPHEELVALAQRHFGDWAHNQGASSILRNLSSAAATMLGRPAHASSDLMSAEDPYTLAMMPSRYTGGTLALDVPDQEHTHLYVGFEAVGLANPDMYPLATLQLLLGGGGSFSAGGPGKGMYSRLYTRVLNRHHWVESCVAFLHGYSDSGLFGISASCRPDWAHALADVVARELSLLAEPGAVEQSELDRAKNQLKSSVLMNLESRMVQLEDLARQVQVYGQRVSAEEMRARVDAVTLEDIHRVAGTMLHGSGRKPTVVSYGPVRQLKDVSRVLHKYGIGQ</sequence>
<feature type="domain" description="Peptidase M16 N-terminal" evidence="6">
    <location>
        <begin position="10"/>
        <end position="156"/>
    </location>
</feature>
<dbReference type="OrthoDB" id="277191at2759"/>
<dbReference type="InterPro" id="IPR050361">
    <property type="entry name" value="MPP/UQCRC_Complex"/>
</dbReference>
<dbReference type="Pfam" id="PF00675">
    <property type="entry name" value="Peptidase_M16"/>
    <property type="match status" value="1"/>
</dbReference>
<dbReference type="InterPro" id="IPR007863">
    <property type="entry name" value="Peptidase_M16_C"/>
</dbReference>
<dbReference type="GO" id="GO:0006627">
    <property type="term" value="P:protein processing involved in protein targeting to mitochondrion"/>
    <property type="evidence" value="ECO:0007669"/>
    <property type="project" value="TreeGrafter"/>
</dbReference>
<proteinExistence type="inferred from homology"/>
<name>A0A4P9XVZ8_9FUNG</name>
<evidence type="ECO:0000256" key="1">
    <source>
        <dbReference type="ARBA" id="ARBA00002123"/>
    </source>
</evidence>
<organism evidence="8 9">
    <name type="scientific">Thamnocephalis sphaerospora</name>
    <dbReference type="NCBI Taxonomy" id="78915"/>
    <lineage>
        <taxon>Eukaryota</taxon>
        <taxon>Fungi</taxon>
        <taxon>Fungi incertae sedis</taxon>
        <taxon>Zoopagomycota</taxon>
        <taxon>Zoopagomycotina</taxon>
        <taxon>Zoopagomycetes</taxon>
        <taxon>Zoopagales</taxon>
        <taxon>Sigmoideomycetaceae</taxon>
        <taxon>Thamnocephalis</taxon>
    </lineage>
</organism>
<dbReference type="EMBL" id="KZ992450">
    <property type="protein sequence ID" value="RKP10483.1"/>
    <property type="molecule type" value="Genomic_DNA"/>
</dbReference>
<keyword evidence="8" id="KW-0378">Hydrolase</keyword>
<keyword evidence="9" id="KW-1185">Reference proteome</keyword>
<evidence type="ECO:0000259" key="6">
    <source>
        <dbReference type="Pfam" id="PF00675"/>
    </source>
</evidence>
<evidence type="ECO:0000256" key="5">
    <source>
        <dbReference type="RuleBase" id="RU004447"/>
    </source>
</evidence>
<dbReference type="GO" id="GO:0004222">
    <property type="term" value="F:metalloendopeptidase activity"/>
    <property type="evidence" value="ECO:0007669"/>
    <property type="project" value="InterPro"/>
</dbReference>
<evidence type="ECO:0000313" key="9">
    <source>
        <dbReference type="Proteomes" id="UP000271241"/>
    </source>
</evidence>
<dbReference type="PANTHER" id="PTHR11851:SF49">
    <property type="entry name" value="MITOCHONDRIAL-PROCESSING PEPTIDASE SUBUNIT ALPHA"/>
    <property type="match status" value="1"/>
</dbReference>
<dbReference type="PANTHER" id="PTHR11851">
    <property type="entry name" value="METALLOPROTEASE"/>
    <property type="match status" value="1"/>
</dbReference>
<evidence type="ECO:0000256" key="4">
    <source>
        <dbReference type="ARBA" id="ARBA00032315"/>
    </source>
</evidence>
<evidence type="ECO:0000256" key="2">
    <source>
        <dbReference type="ARBA" id="ARBA00007261"/>
    </source>
</evidence>
<accession>A0A4P9XVZ8</accession>
<dbReference type="Gene3D" id="3.30.830.10">
    <property type="entry name" value="Metalloenzyme, LuxS/M16 peptidase-like"/>
    <property type="match status" value="2"/>
</dbReference>